<evidence type="ECO:0000313" key="4">
    <source>
        <dbReference type="Ensembl" id="ENSCJPP00005002132.1"/>
    </source>
</evidence>
<evidence type="ECO:0000313" key="5">
    <source>
        <dbReference type="Proteomes" id="UP000694412"/>
    </source>
</evidence>
<keyword evidence="2" id="KW-0472">Membrane</keyword>
<protein>
    <recommendedName>
        <fullName evidence="3">Syntaxin N-terminal domain-containing protein</fullName>
    </recommendedName>
</protein>
<organism evidence="4 5">
    <name type="scientific">Coturnix japonica</name>
    <name type="common">Japanese quail</name>
    <name type="synonym">Coturnix coturnix japonica</name>
    <dbReference type="NCBI Taxonomy" id="93934"/>
    <lineage>
        <taxon>Eukaryota</taxon>
        <taxon>Metazoa</taxon>
        <taxon>Chordata</taxon>
        <taxon>Craniata</taxon>
        <taxon>Vertebrata</taxon>
        <taxon>Euteleostomi</taxon>
        <taxon>Archelosauria</taxon>
        <taxon>Archosauria</taxon>
        <taxon>Dinosauria</taxon>
        <taxon>Saurischia</taxon>
        <taxon>Theropoda</taxon>
        <taxon>Coelurosauria</taxon>
        <taxon>Aves</taxon>
        <taxon>Neognathae</taxon>
        <taxon>Galloanserae</taxon>
        <taxon>Galliformes</taxon>
        <taxon>Phasianidae</taxon>
        <taxon>Perdicinae</taxon>
        <taxon>Coturnix</taxon>
    </lineage>
</organism>
<feature type="compositionally biased region" description="Low complexity" evidence="1">
    <location>
        <begin position="77"/>
        <end position="88"/>
    </location>
</feature>
<dbReference type="Ensembl" id="ENSCJPT00005003816.1">
    <property type="protein sequence ID" value="ENSCJPP00005002132.1"/>
    <property type="gene ID" value="ENSCJPG00005002297.1"/>
</dbReference>
<dbReference type="AlphaFoldDB" id="A0A8C2SQ45"/>
<evidence type="ECO:0000256" key="1">
    <source>
        <dbReference type="SAM" id="MobiDB-lite"/>
    </source>
</evidence>
<dbReference type="SMART" id="SM00503">
    <property type="entry name" value="SynN"/>
    <property type="match status" value="1"/>
</dbReference>
<dbReference type="GO" id="GO:0016192">
    <property type="term" value="P:vesicle-mediated transport"/>
    <property type="evidence" value="ECO:0007669"/>
    <property type="project" value="InterPro"/>
</dbReference>
<feature type="domain" description="Syntaxin N-terminal" evidence="3">
    <location>
        <begin position="28"/>
        <end position="147"/>
    </location>
</feature>
<dbReference type="GO" id="GO:0016020">
    <property type="term" value="C:membrane"/>
    <property type="evidence" value="ECO:0007669"/>
    <property type="project" value="InterPro"/>
</dbReference>
<dbReference type="InterPro" id="IPR010989">
    <property type="entry name" value="SNARE"/>
</dbReference>
<keyword evidence="2" id="KW-1133">Transmembrane helix</keyword>
<reference evidence="4" key="2">
    <citation type="submission" date="2025-09" db="UniProtKB">
        <authorList>
            <consortium name="Ensembl"/>
        </authorList>
    </citation>
    <scope>IDENTIFICATION</scope>
</reference>
<reference evidence="4" key="1">
    <citation type="submission" date="2025-08" db="UniProtKB">
        <authorList>
            <consortium name="Ensembl"/>
        </authorList>
    </citation>
    <scope>IDENTIFICATION</scope>
</reference>
<accession>A0A8C2SQ45</accession>
<dbReference type="SUPFAM" id="SSF47661">
    <property type="entry name" value="t-snare proteins"/>
    <property type="match status" value="1"/>
</dbReference>
<feature type="transmembrane region" description="Helical" evidence="2">
    <location>
        <begin position="223"/>
        <end position="244"/>
    </location>
</feature>
<proteinExistence type="predicted"/>
<dbReference type="Pfam" id="PF00804">
    <property type="entry name" value="Syntaxin"/>
    <property type="match status" value="1"/>
</dbReference>
<dbReference type="GeneTree" id="ENSGT01030000234627"/>
<keyword evidence="5" id="KW-1185">Reference proteome</keyword>
<name>A0A8C2SQ45_COTJA</name>
<feature type="transmembrane region" description="Helical" evidence="2">
    <location>
        <begin position="250"/>
        <end position="275"/>
    </location>
</feature>
<dbReference type="Gene3D" id="1.20.58.70">
    <property type="match status" value="1"/>
</dbReference>
<feature type="region of interest" description="Disordered" evidence="1">
    <location>
        <begin position="77"/>
        <end position="103"/>
    </location>
</feature>
<evidence type="ECO:0000259" key="3">
    <source>
        <dbReference type="SMART" id="SM00503"/>
    </source>
</evidence>
<dbReference type="Proteomes" id="UP000694412">
    <property type="component" value="Unassembled WGS sequence"/>
</dbReference>
<dbReference type="PANTHER" id="PTHR34147:SF3">
    <property type="entry name" value="ANAPHASE-PROMOTING COMPLEX SUBUNIT 4 WD40 DOMAIN-CONTAINING PROTEIN-RELATED"/>
    <property type="match status" value="1"/>
</dbReference>
<dbReference type="CDD" id="cd00179">
    <property type="entry name" value="SynN"/>
    <property type="match status" value="1"/>
</dbReference>
<dbReference type="InterPro" id="IPR006011">
    <property type="entry name" value="Syntaxin_N"/>
</dbReference>
<keyword evidence="2" id="KW-0812">Transmembrane</keyword>
<evidence type="ECO:0000256" key="2">
    <source>
        <dbReference type="SAM" id="Phobius"/>
    </source>
</evidence>
<sequence length="323" mass="35915">MRDRTRELLEGYVGSDEEEEEMVALVGLKGPKEDETLLQARAIRAALKSMEQKVTELEALQEALLGNALPDREQKRALQAQQEELQQLTSSTRSRLQALEPSPEDIENLNSISARVRRTQHGVLLQHFLDVTGRFHAAQSRYRQRCLHRVRRHLHITGNSAVTDEELEEMLESGQSEVFVSNVSCGAPHRSVGGSMGSLWDLWGVYGSLWVPMGSLWGLYKGFMGLYGSLWVPMCLYGVSMGLYGSLWGLYGSLCASMGSLWVSMGLYGSLWGFYGVSMGSIIQEGPNKVMGSHHRGQLGARHVLIGAAICGAERPHWPHRPH</sequence>
<dbReference type="PANTHER" id="PTHR34147">
    <property type="entry name" value="IG-LIKE DOMAIN-CONTAINING PROTEIN-RELATED"/>
    <property type="match status" value="1"/>
</dbReference>